<comment type="caution">
    <text evidence="8">The sequence shown here is derived from an EMBL/GenBank/DDBJ whole genome shotgun (WGS) entry which is preliminary data.</text>
</comment>
<comment type="function">
    <text evidence="7">Functions as a peptidoglycan terminase that cleaves nascent peptidoglycan strands endolytically to terminate their elongation.</text>
</comment>
<keyword evidence="7" id="KW-0997">Cell inner membrane</keyword>
<proteinExistence type="inferred from homology"/>
<keyword evidence="4 7" id="KW-0472">Membrane</keyword>
<dbReference type="PANTHER" id="PTHR30518">
    <property type="entry name" value="ENDOLYTIC MUREIN TRANSGLYCOSYLASE"/>
    <property type="match status" value="1"/>
</dbReference>
<dbReference type="HAMAP" id="MF_02065">
    <property type="entry name" value="MltG"/>
    <property type="match status" value="1"/>
</dbReference>
<comment type="catalytic activity">
    <reaction evidence="7">
        <text>a peptidoglycan chain = a peptidoglycan chain with N-acetyl-1,6-anhydromuramyl-[peptide] at the reducing end + a peptidoglycan chain with N-acetylglucosamine at the non-reducing end.</text>
        <dbReference type="EC" id="4.2.2.29"/>
    </reaction>
</comment>
<evidence type="ECO:0000256" key="1">
    <source>
        <dbReference type="ARBA" id="ARBA00022475"/>
    </source>
</evidence>
<dbReference type="AlphaFoldDB" id="A0A2A4YQ63"/>
<keyword evidence="5 7" id="KW-0456">Lyase</keyword>
<dbReference type="Pfam" id="PF02618">
    <property type="entry name" value="YceG"/>
    <property type="match status" value="1"/>
</dbReference>
<dbReference type="Gene3D" id="3.30.160.60">
    <property type="entry name" value="Classic Zinc Finger"/>
    <property type="match status" value="1"/>
</dbReference>
<evidence type="ECO:0000256" key="4">
    <source>
        <dbReference type="ARBA" id="ARBA00023136"/>
    </source>
</evidence>
<dbReference type="GO" id="GO:0009252">
    <property type="term" value="P:peptidoglycan biosynthetic process"/>
    <property type="evidence" value="ECO:0007669"/>
    <property type="project" value="UniProtKB-UniRule"/>
</dbReference>
<reference evidence="8" key="2">
    <citation type="journal article" date="2018" name="ISME J.">
        <title>A dynamic microbial community with high functional redundancy inhabits the cold, oxic subseafloor aquifer.</title>
        <authorList>
            <person name="Tully B.J."/>
            <person name="Wheat C.G."/>
            <person name="Glazer B.T."/>
            <person name="Huber J.A."/>
        </authorList>
    </citation>
    <scope>NUCLEOTIDE SEQUENCE</scope>
    <source>
        <strain evidence="8">NORP83</strain>
    </source>
</reference>
<dbReference type="NCBIfam" id="TIGR00247">
    <property type="entry name" value="endolytic transglycosylase MltG"/>
    <property type="match status" value="1"/>
</dbReference>
<reference key="1">
    <citation type="submission" date="2017-08" db="EMBL/GenBank/DDBJ databases">
        <title>A dynamic microbial community with high functional redundancy inhabits the cold, oxic subseafloor aquifer.</title>
        <authorList>
            <person name="Tully B.J."/>
            <person name="Wheat C.G."/>
            <person name="Glazer B.T."/>
            <person name="Huber J.A."/>
        </authorList>
    </citation>
    <scope>NUCLEOTIDE SEQUENCE [LARGE SCALE GENOMIC DNA]</scope>
</reference>
<sequence length="356" mass="39896">MQRQLKLTIKKQKKQKPLREQRKVEKPKSSVWGALSSLITMMVIIVLLVAGGWLATVQLFEVKNDTNVETLFKVQSGDNLNVIAQRLEQQELISSQDLYRLLVSYEGNDTRLKAGEYKIPPNATMRDIMNIFVGGQSIQHKLTFAEGLTTGQIMDKIKIAPLLTGQVAETPVEGSLMPETYLFESGTARAEIIAQMQAAQKKFLTNLWETRDKDLPLENMEEVVILASIVEKETGVASERPEVAAVFVNRIKKKMKLQSDPTIIYGITLGKYKLDRQLKKSEIKAKTPYNTYVIERLPPTPIANPGRASILAVLNPAKVDYLYFVADGTGGHVFANNYKAHQKNVKALRARQKAAK</sequence>
<feature type="transmembrane region" description="Helical" evidence="7">
    <location>
        <begin position="31"/>
        <end position="55"/>
    </location>
</feature>
<feature type="site" description="Important for catalytic activity" evidence="7">
    <location>
        <position position="233"/>
    </location>
</feature>
<dbReference type="GO" id="GO:0008932">
    <property type="term" value="F:lytic endotransglycosylase activity"/>
    <property type="evidence" value="ECO:0007669"/>
    <property type="project" value="UniProtKB-UniRule"/>
</dbReference>
<evidence type="ECO:0000256" key="7">
    <source>
        <dbReference type="HAMAP-Rule" id="MF_02065"/>
    </source>
</evidence>
<protein>
    <recommendedName>
        <fullName evidence="7">Endolytic murein transglycosylase</fullName>
        <ecNumber evidence="7">4.2.2.29</ecNumber>
    </recommendedName>
    <alternativeName>
        <fullName evidence="7">Peptidoglycan lytic transglycosylase</fullName>
    </alternativeName>
    <alternativeName>
        <fullName evidence="7">Peptidoglycan polymerization terminase</fullName>
    </alternativeName>
</protein>
<comment type="subcellular location">
    <subcellularLocation>
        <location evidence="7">Cell inner membrane</location>
        <topology evidence="7">Single-pass membrane protein</topology>
    </subcellularLocation>
</comment>
<dbReference type="CDD" id="cd08010">
    <property type="entry name" value="MltG_like"/>
    <property type="match status" value="1"/>
</dbReference>
<keyword evidence="1 7" id="KW-1003">Cell membrane</keyword>
<dbReference type="GO" id="GO:0071555">
    <property type="term" value="P:cell wall organization"/>
    <property type="evidence" value="ECO:0007669"/>
    <property type="project" value="UniProtKB-KW"/>
</dbReference>
<keyword evidence="2 7" id="KW-0812">Transmembrane</keyword>
<accession>A0A2A4YQ63</accession>
<keyword evidence="3 7" id="KW-1133">Transmembrane helix</keyword>
<dbReference type="Gene3D" id="3.30.1490.480">
    <property type="entry name" value="Endolytic murein transglycosylase"/>
    <property type="match status" value="1"/>
</dbReference>
<dbReference type="PANTHER" id="PTHR30518:SF2">
    <property type="entry name" value="ENDOLYTIC MUREIN TRANSGLYCOSYLASE"/>
    <property type="match status" value="1"/>
</dbReference>
<evidence type="ECO:0000256" key="2">
    <source>
        <dbReference type="ARBA" id="ARBA00022692"/>
    </source>
</evidence>
<evidence type="ECO:0000256" key="5">
    <source>
        <dbReference type="ARBA" id="ARBA00023239"/>
    </source>
</evidence>
<evidence type="ECO:0000256" key="6">
    <source>
        <dbReference type="ARBA" id="ARBA00023316"/>
    </source>
</evidence>
<gene>
    <name evidence="7" type="primary">mltG</name>
    <name evidence="8" type="ORF">COB13_17540</name>
</gene>
<comment type="similarity">
    <text evidence="7">Belongs to the transglycosylase MltG family.</text>
</comment>
<dbReference type="EC" id="4.2.2.29" evidence="7"/>
<dbReference type="InterPro" id="IPR003770">
    <property type="entry name" value="MLTG-like"/>
</dbReference>
<evidence type="ECO:0000256" key="3">
    <source>
        <dbReference type="ARBA" id="ARBA00022989"/>
    </source>
</evidence>
<evidence type="ECO:0000313" key="8">
    <source>
        <dbReference type="EMBL" id="PCI96475.1"/>
    </source>
</evidence>
<organism evidence="8">
    <name type="scientific">OCS116 cluster bacterium</name>
    <dbReference type="NCBI Taxonomy" id="2030921"/>
    <lineage>
        <taxon>Bacteria</taxon>
        <taxon>Pseudomonadati</taxon>
        <taxon>Pseudomonadota</taxon>
        <taxon>Alphaproteobacteria</taxon>
        <taxon>OCS116 cluster</taxon>
    </lineage>
</organism>
<dbReference type="EMBL" id="NVUS01000043">
    <property type="protein sequence ID" value="PCI96475.1"/>
    <property type="molecule type" value="Genomic_DNA"/>
</dbReference>
<name>A0A2A4YQ63_9PROT</name>
<keyword evidence="6 7" id="KW-0961">Cell wall biogenesis/degradation</keyword>
<dbReference type="GO" id="GO:0005886">
    <property type="term" value="C:plasma membrane"/>
    <property type="evidence" value="ECO:0007669"/>
    <property type="project" value="UniProtKB-SubCell"/>
</dbReference>